<dbReference type="InterPro" id="IPR018062">
    <property type="entry name" value="HTH_AraC-typ_CS"/>
</dbReference>
<keyword evidence="3" id="KW-0804">Transcription</keyword>
<dbReference type="GO" id="GO:0043565">
    <property type="term" value="F:sequence-specific DNA binding"/>
    <property type="evidence" value="ECO:0007669"/>
    <property type="project" value="InterPro"/>
</dbReference>
<dbReference type="CDD" id="cd06976">
    <property type="entry name" value="cupin_MtlR-like_N"/>
    <property type="match status" value="1"/>
</dbReference>
<dbReference type="SMART" id="SM00342">
    <property type="entry name" value="HTH_ARAC"/>
    <property type="match status" value="1"/>
</dbReference>
<sequence>MLKATHEILQFVTEQSFLLRKFGAEAFKAPYHFHQEYELTLILNGSGKRYIGSHMADFNAGDLVIVGANLPHCWKLVPEKQPDAQAVVIQFTADFLGTSFFEKPELVLIRELLEKSASGISFSLLDYQNTFSALVEMEHQDSFKKLITFIEILQKLAASGHFTLLDKQPGPVVHDLSDQKRINPVLAYLVENFRKEVSLTAAASLTNMTTNAFCKYFKRVTRKTFMEMVIQYRLNYATQQLVQTDNPVTDIAFESGFSDVSHFYKTFKSKMGLSPLNYRKKFMVEL</sequence>
<dbReference type="Proteomes" id="UP000248198">
    <property type="component" value="Unassembled WGS sequence"/>
</dbReference>
<reference evidence="5 6" key="1">
    <citation type="submission" date="2018-06" db="EMBL/GenBank/DDBJ databases">
        <title>Genomic Encyclopedia of Archaeal and Bacterial Type Strains, Phase II (KMG-II): from individual species to whole genera.</title>
        <authorList>
            <person name="Goeker M."/>
        </authorList>
    </citation>
    <scope>NUCLEOTIDE SEQUENCE [LARGE SCALE GENOMIC DNA]</scope>
    <source>
        <strain evidence="5 6">DSM 27372</strain>
    </source>
</reference>
<dbReference type="PANTHER" id="PTHR43280:SF27">
    <property type="entry name" value="TRANSCRIPTIONAL REGULATOR MTLR"/>
    <property type="match status" value="1"/>
</dbReference>
<feature type="domain" description="HTH araC/xylS-type" evidence="4">
    <location>
        <begin position="183"/>
        <end position="281"/>
    </location>
</feature>
<evidence type="ECO:0000259" key="4">
    <source>
        <dbReference type="PROSITE" id="PS01124"/>
    </source>
</evidence>
<name>A0A318UEX6_9SPHI</name>
<keyword evidence="1" id="KW-0805">Transcription regulation</keyword>
<keyword evidence="6" id="KW-1185">Reference proteome</keyword>
<proteinExistence type="predicted"/>
<dbReference type="Pfam" id="PF12833">
    <property type="entry name" value="HTH_18"/>
    <property type="match status" value="1"/>
</dbReference>
<evidence type="ECO:0000313" key="6">
    <source>
        <dbReference type="Proteomes" id="UP000248198"/>
    </source>
</evidence>
<dbReference type="InterPro" id="IPR018060">
    <property type="entry name" value="HTH_AraC"/>
</dbReference>
<dbReference type="RefSeq" id="WP_110829453.1">
    <property type="nucleotide sequence ID" value="NZ_QKLU01000003.1"/>
</dbReference>
<dbReference type="PROSITE" id="PS01124">
    <property type="entry name" value="HTH_ARAC_FAMILY_2"/>
    <property type="match status" value="1"/>
</dbReference>
<dbReference type="OrthoDB" id="9787988at2"/>
<dbReference type="InterPro" id="IPR009057">
    <property type="entry name" value="Homeodomain-like_sf"/>
</dbReference>
<organism evidence="5 6">
    <name type="scientific">Pedobacter nutrimenti</name>
    <dbReference type="NCBI Taxonomy" id="1241337"/>
    <lineage>
        <taxon>Bacteria</taxon>
        <taxon>Pseudomonadati</taxon>
        <taxon>Bacteroidota</taxon>
        <taxon>Sphingobacteriia</taxon>
        <taxon>Sphingobacteriales</taxon>
        <taxon>Sphingobacteriaceae</taxon>
        <taxon>Pedobacter</taxon>
    </lineage>
</organism>
<dbReference type="PROSITE" id="PS00041">
    <property type="entry name" value="HTH_ARAC_FAMILY_1"/>
    <property type="match status" value="1"/>
</dbReference>
<keyword evidence="2 5" id="KW-0238">DNA-binding</keyword>
<dbReference type="AlphaFoldDB" id="A0A318UEX6"/>
<evidence type="ECO:0000313" key="5">
    <source>
        <dbReference type="EMBL" id="PYF74721.1"/>
    </source>
</evidence>
<evidence type="ECO:0000256" key="3">
    <source>
        <dbReference type="ARBA" id="ARBA00023163"/>
    </source>
</evidence>
<dbReference type="SUPFAM" id="SSF46689">
    <property type="entry name" value="Homeodomain-like"/>
    <property type="match status" value="2"/>
</dbReference>
<dbReference type="PANTHER" id="PTHR43280">
    <property type="entry name" value="ARAC-FAMILY TRANSCRIPTIONAL REGULATOR"/>
    <property type="match status" value="1"/>
</dbReference>
<dbReference type="SUPFAM" id="SSF51182">
    <property type="entry name" value="RmlC-like cupins"/>
    <property type="match status" value="1"/>
</dbReference>
<evidence type="ECO:0000256" key="2">
    <source>
        <dbReference type="ARBA" id="ARBA00023125"/>
    </source>
</evidence>
<accession>A0A318UEX6</accession>
<dbReference type="InterPro" id="IPR014710">
    <property type="entry name" value="RmlC-like_jellyroll"/>
</dbReference>
<dbReference type="Gene3D" id="1.10.10.60">
    <property type="entry name" value="Homeodomain-like"/>
    <property type="match status" value="2"/>
</dbReference>
<dbReference type="InterPro" id="IPR011051">
    <property type="entry name" value="RmlC_Cupin_sf"/>
</dbReference>
<dbReference type="InterPro" id="IPR020449">
    <property type="entry name" value="Tscrpt_reg_AraC-type_HTH"/>
</dbReference>
<protein>
    <submittedName>
        <fullName evidence="5">AraC-like DNA-binding protein</fullName>
    </submittedName>
</protein>
<dbReference type="EMBL" id="QKLU01000003">
    <property type="protein sequence ID" value="PYF74721.1"/>
    <property type="molecule type" value="Genomic_DNA"/>
</dbReference>
<evidence type="ECO:0000256" key="1">
    <source>
        <dbReference type="ARBA" id="ARBA00023015"/>
    </source>
</evidence>
<dbReference type="Gene3D" id="2.60.120.10">
    <property type="entry name" value="Jelly Rolls"/>
    <property type="match status" value="1"/>
</dbReference>
<gene>
    <name evidence="5" type="ORF">B0O44_103167</name>
</gene>
<comment type="caution">
    <text evidence="5">The sequence shown here is derived from an EMBL/GenBank/DDBJ whole genome shotgun (WGS) entry which is preliminary data.</text>
</comment>
<dbReference type="GO" id="GO:0003700">
    <property type="term" value="F:DNA-binding transcription factor activity"/>
    <property type="evidence" value="ECO:0007669"/>
    <property type="project" value="InterPro"/>
</dbReference>
<dbReference type="PRINTS" id="PR00032">
    <property type="entry name" value="HTHARAC"/>
</dbReference>